<dbReference type="AlphaFoldDB" id="A0A511KH24"/>
<dbReference type="SUPFAM" id="SSF50249">
    <property type="entry name" value="Nucleic acid-binding proteins"/>
    <property type="match status" value="1"/>
</dbReference>
<protein>
    <submittedName>
        <fullName evidence="1">Nucleic acid-binding, OB-fold-like domain protein</fullName>
    </submittedName>
</protein>
<dbReference type="Proteomes" id="UP000321518">
    <property type="component" value="Unassembled WGS sequence"/>
</dbReference>
<evidence type="ECO:0000313" key="1">
    <source>
        <dbReference type="EMBL" id="GEM09669.1"/>
    </source>
</evidence>
<dbReference type="InterPro" id="IPR012340">
    <property type="entry name" value="NA-bd_OB-fold"/>
</dbReference>
<name>A0A511KH24_RHOTO</name>
<dbReference type="OrthoDB" id="2570580at2759"/>
<dbReference type="EMBL" id="BJWK01000008">
    <property type="protein sequence ID" value="GEM09669.1"/>
    <property type="molecule type" value="Genomic_DNA"/>
</dbReference>
<sequence>MRKRRRRRSTPSQELFELVKEEARYEFDEESRMSVMLPPPTQRRRQSMLFPPTQSARDLTTSTFPPTAPLADITGTSTDFYGDTSYDATPGGISLGPPPQFSWHLYQLVPLDQLRGRLANQKKRYPKVSVLACVLTFEKRDTKVGSLTEVVLVDSTGQTATLVLWEEAGDEIARVIQRGDVVFAENLPIKEYNGKIQLSFSERESQLGVCWRAHITDDADYAYRFPEAWRHDIPQVNAVLREAEWFRRTYVR</sequence>
<organism evidence="1 2">
    <name type="scientific">Rhodotorula toruloides</name>
    <name type="common">Yeast</name>
    <name type="synonym">Rhodosporidium toruloides</name>
    <dbReference type="NCBI Taxonomy" id="5286"/>
    <lineage>
        <taxon>Eukaryota</taxon>
        <taxon>Fungi</taxon>
        <taxon>Dikarya</taxon>
        <taxon>Basidiomycota</taxon>
        <taxon>Pucciniomycotina</taxon>
        <taxon>Microbotryomycetes</taxon>
        <taxon>Sporidiobolales</taxon>
        <taxon>Sporidiobolaceae</taxon>
        <taxon>Rhodotorula</taxon>
    </lineage>
</organism>
<proteinExistence type="predicted"/>
<reference evidence="1 2" key="1">
    <citation type="submission" date="2019-07" db="EMBL/GenBank/DDBJ databases">
        <title>Rhodotorula toruloides NBRC10032 genome sequencing.</title>
        <authorList>
            <person name="Shida Y."/>
            <person name="Takaku H."/>
            <person name="Ogasawara W."/>
            <person name="Mori K."/>
        </authorList>
    </citation>
    <scope>NUCLEOTIDE SEQUENCE [LARGE SCALE GENOMIC DNA]</scope>
    <source>
        <strain evidence="1 2">NBRC10032</strain>
    </source>
</reference>
<gene>
    <name evidence="1" type="ORF">Rt10032_c08g3686</name>
</gene>
<accession>A0A511KH24</accession>
<dbReference type="Gene3D" id="2.40.50.140">
    <property type="entry name" value="Nucleic acid-binding proteins"/>
    <property type="match status" value="1"/>
</dbReference>
<evidence type="ECO:0000313" key="2">
    <source>
        <dbReference type="Proteomes" id="UP000321518"/>
    </source>
</evidence>
<comment type="caution">
    <text evidence="1">The sequence shown here is derived from an EMBL/GenBank/DDBJ whole genome shotgun (WGS) entry which is preliminary data.</text>
</comment>